<dbReference type="PANTHER" id="PTHR39337:SF1">
    <property type="entry name" value="BLR5642 PROTEIN"/>
    <property type="match status" value="1"/>
</dbReference>
<dbReference type="Pfam" id="PF04343">
    <property type="entry name" value="DUF488"/>
    <property type="match status" value="2"/>
</dbReference>
<protein>
    <recommendedName>
        <fullName evidence="3">DUF488 domain-containing protein</fullName>
    </recommendedName>
</protein>
<dbReference type="PANTHER" id="PTHR39337">
    <property type="entry name" value="BLR5642 PROTEIN"/>
    <property type="match status" value="1"/>
</dbReference>
<dbReference type="EMBL" id="NQWI01000001">
    <property type="protein sequence ID" value="PDW05096.1"/>
    <property type="molecule type" value="Genomic_DNA"/>
</dbReference>
<evidence type="ECO:0000313" key="2">
    <source>
        <dbReference type="Proteomes" id="UP000220527"/>
    </source>
</evidence>
<evidence type="ECO:0000313" key="1">
    <source>
        <dbReference type="EMBL" id="PDW05096.1"/>
    </source>
</evidence>
<evidence type="ECO:0008006" key="3">
    <source>
        <dbReference type="Google" id="ProtNLM"/>
    </source>
</evidence>
<name>A0A2A6RQ66_9CHLR</name>
<dbReference type="OrthoDB" id="163990at2"/>
<keyword evidence="2" id="KW-1185">Reference proteome</keyword>
<proteinExistence type="predicted"/>
<dbReference type="InterPro" id="IPR007438">
    <property type="entry name" value="DUF488"/>
</dbReference>
<organism evidence="1 2">
    <name type="scientific">Candidatus Viridilinea mediisalina</name>
    <dbReference type="NCBI Taxonomy" id="2024553"/>
    <lineage>
        <taxon>Bacteria</taxon>
        <taxon>Bacillati</taxon>
        <taxon>Chloroflexota</taxon>
        <taxon>Chloroflexia</taxon>
        <taxon>Chloroflexales</taxon>
        <taxon>Chloroflexineae</taxon>
        <taxon>Oscillochloridaceae</taxon>
        <taxon>Candidatus Viridilinea</taxon>
    </lineage>
</organism>
<accession>A0A2A6RQ66</accession>
<gene>
    <name evidence="1" type="ORF">CJ255_00445</name>
</gene>
<reference evidence="2" key="1">
    <citation type="submission" date="2017-08" db="EMBL/GenBank/DDBJ databases">
        <authorList>
            <person name="Grouzdev D.S."/>
            <person name="Gaisin V.A."/>
            <person name="Rysina M.S."/>
            <person name="Gorlenko V.M."/>
        </authorList>
    </citation>
    <scope>NUCLEOTIDE SEQUENCE [LARGE SCALE GENOMIC DNA]</scope>
    <source>
        <strain evidence="2">Kir15-3F</strain>
    </source>
</reference>
<dbReference type="Proteomes" id="UP000220527">
    <property type="component" value="Unassembled WGS sequence"/>
</dbReference>
<comment type="caution">
    <text evidence="1">The sequence shown here is derived from an EMBL/GenBank/DDBJ whole genome shotgun (WGS) entry which is preliminary data.</text>
</comment>
<dbReference type="AlphaFoldDB" id="A0A2A6RQ66"/>
<sequence>MAGERLPRGTTMIWTIYTIGYAGWASAALRDHVLALGAALVDVRIAPTSKSPQWRKEALAALMGAAYRHLPTLGNRNAFTGGPVALNDPERALPPIAALLECGPVVLLCGCADPQRCHRSVAAAFLAERLGAEVEHILAPERTNRPSEQLRLPGWE</sequence>